<dbReference type="Pfam" id="PF00084">
    <property type="entry name" value="Sushi"/>
    <property type="match status" value="1"/>
</dbReference>
<evidence type="ECO:0000256" key="2">
    <source>
        <dbReference type="ARBA" id="ARBA00022737"/>
    </source>
</evidence>
<name>A0A1Y3B5F2_EURMA</name>
<evidence type="ECO:0000313" key="7">
    <source>
        <dbReference type="EMBL" id="OTF74515.1"/>
    </source>
</evidence>
<evidence type="ECO:0000256" key="5">
    <source>
        <dbReference type="SAM" id="MobiDB-lite"/>
    </source>
</evidence>
<dbReference type="InterPro" id="IPR035976">
    <property type="entry name" value="Sushi/SCR/CCP_sf"/>
</dbReference>
<dbReference type="PANTHER" id="PTHR45656:SF4">
    <property type="entry name" value="PROTEIN CBR-CLEC-78"/>
    <property type="match status" value="1"/>
</dbReference>
<dbReference type="AlphaFoldDB" id="A0A1Y3B5F2"/>
<dbReference type="InterPro" id="IPR000436">
    <property type="entry name" value="Sushi_SCR_CCP_dom"/>
</dbReference>
<feature type="region of interest" description="Disordered" evidence="5">
    <location>
        <begin position="1"/>
        <end position="26"/>
    </location>
</feature>
<gene>
    <name evidence="7" type="ORF">BLA29_003160</name>
</gene>
<dbReference type="InterPro" id="IPR051277">
    <property type="entry name" value="SEZ6_CSMD_C4BPB_Regulators"/>
</dbReference>
<evidence type="ECO:0000256" key="1">
    <source>
        <dbReference type="ARBA" id="ARBA00022729"/>
    </source>
</evidence>
<dbReference type="PROSITE" id="PS50923">
    <property type="entry name" value="SUSHI"/>
    <property type="match status" value="1"/>
</dbReference>
<protein>
    <recommendedName>
        <fullName evidence="6">Sushi domain-containing protein</fullName>
    </recommendedName>
</protein>
<keyword evidence="8" id="KW-1185">Reference proteome</keyword>
<dbReference type="OrthoDB" id="6107927at2759"/>
<sequence>MTNTTTSTSSSISRNSITSVTTPSPTIPSHDTFNKLIEQSIAKTYRSFEKRYRNCPSLRNALKNGYVKLRSYPNRVARFTCNRGFDLIGNRYSTCSRNRWTHDLPVCVSTYCPVKLNVQPPLMVRKISNHSSVVDLTCELGFRLQVAKKNSGKYYFDSDRNSYQAASIRAYCVSKQWLIDDLDQPDHSYTSAMIPLDQWPTCESKHPIMMIRMKINPSFKVYEKAIDKSMNCTFESTYGTICGWMQ</sequence>
<keyword evidence="4" id="KW-0768">Sushi</keyword>
<dbReference type="SMART" id="SM00032">
    <property type="entry name" value="CCP"/>
    <property type="match status" value="1"/>
</dbReference>
<keyword evidence="1" id="KW-0732">Signal</keyword>
<dbReference type="PANTHER" id="PTHR45656">
    <property type="entry name" value="PROTEIN CBR-CLEC-78"/>
    <property type="match status" value="1"/>
</dbReference>
<evidence type="ECO:0000259" key="6">
    <source>
        <dbReference type="PROSITE" id="PS50923"/>
    </source>
</evidence>
<dbReference type="EMBL" id="MUJZ01046681">
    <property type="protein sequence ID" value="OTF74515.1"/>
    <property type="molecule type" value="Genomic_DNA"/>
</dbReference>
<dbReference type="SUPFAM" id="SSF57535">
    <property type="entry name" value="Complement control module/SCR domain"/>
    <property type="match status" value="1"/>
</dbReference>
<comment type="caution">
    <text evidence="4">Lacks conserved residue(s) required for the propagation of feature annotation.</text>
</comment>
<proteinExistence type="predicted"/>
<keyword evidence="2" id="KW-0677">Repeat</keyword>
<dbReference type="Gene3D" id="2.10.70.10">
    <property type="entry name" value="Complement Module, domain 1"/>
    <property type="match status" value="1"/>
</dbReference>
<feature type="domain" description="Sushi" evidence="6">
    <location>
        <begin position="53"/>
        <end position="109"/>
    </location>
</feature>
<evidence type="ECO:0000256" key="3">
    <source>
        <dbReference type="ARBA" id="ARBA00023157"/>
    </source>
</evidence>
<accession>A0A1Y3B5F2</accession>
<dbReference type="Proteomes" id="UP000194236">
    <property type="component" value="Unassembled WGS sequence"/>
</dbReference>
<reference evidence="7 8" key="1">
    <citation type="submission" date="2017-03" db="EMBL/GenBank/DDBJ databases">
        <title>Genome Survey of Euroglyphus maynei.</title>
        <authorList>
            <person name="Arlian L.G."/>
            <person name="Morgan M.S."/>
            <person name="Rider S.D."/>
        </authorList>
    </citation>
    <scope>NUCLEOTIDE SEQUENCE [LARGE SCALE GENOMIC DNA]</scope>
    <source>
        <strain evidence="7">Arlian Lab</strain>
        <tissue evidence="7">Whole body</tissue>
    </source>
</reference>
<dbReference type="CDD" id="cd00033">
    <property type="entry name" value="CCP"/>
    <property type="match status" value="1"/>
</dbReference>
<keyword evidence="3" id="KW-1015">Disulfide bond</keyword>
<evidence type="ECO:0000313" key="8">
    <source>
        <dbReference type="Proteomes" id="UP000194236"/>
    </source>
</evidence>
<feature type="non-terminal residue" evidence="7">
    <location>
        <position position="246"/>
    </location>
</feature>
<organism evidence="7 8">
    <name type="scientific">Euroglyphus maynei</name>
    <name type="common">Mayne's house dust mite</name>
    <dbReference type="NCBI Taxonomy" id="6958"/>
    <lineage>
        <taxon>Eukaryota</taxon>
        <taxon>Metazoa</taxon>
        <taxon>Ecdysozoa</taxon>
        <taxon>Arthropoda</taxon>
        <taxon>Chelicerata</taxon>
        <taxon>Arachnida</taxon>
        <taxon>Acari</taxon>
        <taxon>Acariformes</taxon>
        <taxon>Sarcoptiformes</taxon>
        <taxon>Astigmata</taxon>
        <taxon>Psoroptidia</taxon>
        <taxon>Analgoidea</taxon>
        <taxon>Pyroglyphidae</taxon>
        <taxon>Pyroglyphinae</taxon>
        <taxon>Euroglyphus</taxon>
    </lineage>
</organism>
<evidence type="ECO:0000256" key="4">
    <source>
        <dbReference type="PROSITE-ProRule" id="PRU00302"/>
    </source>
</evidence>
<comment type="caution">
    <text evidence="7">The sequence shown here is derived from an EMBL/GenBank/DDBJ whole genome shotgun (WGS) entry which is preliminary data.</text>
</comment>